<evidence type="ECO:0000256" key="3">
    <source>
        <dbReference type="ARBA" id="ARBA00022729"/>
    </source>
</evidence>
<keyword evidence="3" id="KW-0732">Signal</keyword>
<reference evidence="8 9" key="1">
    <citation type="submission" date="2016-12" db="EMBL/GenBank/DDBJ databases">
        <title>Trade-off between light-utilization and light-protection in marine flavobacteria.</title>
        <authorList>
            <person name="Kumagai Y."/>
            <person name="Yoshizawa S."/>
            <person name="Kogure K."/>
            <person name="Iwasaki W."/>
        </authorList>
    </citation>
    <scope>NUCLEOTIDE SEQUENCE [LARGE SCALE GENOMIC DNA]</scope>
    <source>
        <strain evidence="8 9">KCTC 12100</strain>
    </source>
</reference>
<evidence type="ECO:0008006" key="10">
    <source>
        <dbReference type="Google" id="ProtNLM"/>
    </source>
</evidence>
<feature type="domain" description="RagB/SusD" evidence="6">
    <location>
        <begin position="330"/>
        <end position="408"/>
    </location>
</feature>
<dbReference type="InterPro" id="IPR012944">
    <property type="entry name" value="SusD_RagB_dom"/>
</dbReference>
<dbReference type="Proteomes" id="UP000247345">
    <property type="component" value="Unassembled WGS sequence"/>
</dbReference>
<keyword evidence="4" id="KW-0472">Membrane</keyword>
<comment type="similarity">
    <text evidence="2">Belongs to the SusD family.</text>
</comment>
<evidence type="ECO:0000313" key="9">
    <source>
        <dbReference type="Proteomes" id="UP000247345"/>
    </source>
</evidence>
<gene>
    <name evidence="8" type="ORF">BTO14_02465</name>
</gene>
<dbReference type="InterPro" id="IPR033985">
    <property type="entry name" value="SusD-like_N"/>
</dbReference>
<dbReference type="GO" id="GO:0009279">
    <property type="term" value="C:cell outer membrane"/>
    <property type="evidence" value="ECO:0007669"/>
    <property type="project" value="UniProtKB-SubCell"/>
</dbReference>
<keyword evidence="9" id="KW-1185">Reference proteome</keyword>
<dbReference type="InterPro" id="IPR011990">
    <property type="entry name" value="TPR-like_helical_dom_sf"/>
</dbReference>
<evidence type="ECO:0000256" key="5">
    <source>
        <dbReference type="ARBA" id="ARBA00023237"/>
    </source>
</evidence>
<dbReference type="EMBL" id="MSCK01000001">
    <property type="protein sequence ID" value="PQJ72180.1"/>
    <property type="molecule type" value="Genomic_DNA"/>
</dbReference>
<protein>
    <recommendedName>
        <fullName evidence="10">RagB/SusD family nutrient uptake outer membrane protein</fullName>
    </recommendedName>
</protein>
<comment type="subcellular location">
    <subcellularLocation>
        <location evidence="1">Cell outer membrane</location>
    </subcellularLocation>
</comment>
<dbReference type="Pfam" id="PF07980">
    <property type="entry name" value="SusD_RagB"/>
    <property type="match status" value="1"/>
</dbReference>
<keyword evidence="5" id="KW-0998">Cell outer membrane</keyword>
<dbReference type="CDD" id="cd08977">
    <property type="entry name" value="SusD"/>
    <property type="match status" value="1"/>
</dbReference>
<dbReference type="SUPFAM" id="SSF48452">
    <property type="entry name" value="TPR-like"/>
    <property type="match status" value="1"/>
</dbReference>
<accession>A0A2P6CB99</accession>
<dbReference type="Gene3D" id="1.25.40.390">
    <property type="match status" value="1"/>
</dbReference>
<dbReference type="RefSeq" id="WP_105047840.1">
    <property type="nucleotide sequence ID" value="NZ_CP150661.1"/>
</dbReference>
<evidence type="ECO:0000259" key="6">
    <source>
        <dbReference type="Pfam" id="PF07980"/>
    </source>
</evidence>
<organism evidence="8 9">
    <name type="scientific">Polaribacter butkevichii</name>
    <dbReference type="NCBI Taxonomy" id="218490"/>
    <lineage>
        <taxon>Bacteria</taxon>
        <taxon>Pseudomonadati</taxon>
        <taxon>Bacteroidota</taxon>
        <taxon>Flavobacteriia</taxon>
        <taxon>Flavobacteriales</taxon>
        <taxon>Flavobacteriaceae</taxon>
    </lineage>
</organism>
<dbReference type="Pfam" id="PF14322">
    <property type="entry name" value="SusD-like_3"/>
    <property type="match status" value="1"/>
</dbReference>
<proteinExistence type="inferred from homology"/>
<dbReference type="AlphaFoldDB" id="A0A2P6CB99"/>
<sequence>MKNYQNIIIVFILTFSIYSCELVNVTDIEAQDVLTEETAITDQIGAELALAGTYSTLNDGNLAVTGINIYPFYIDTDPKGSSNGYSTNNVDSENGTIALVYSSYYNLINRANYVINIVPELEDNLFEPGKKNHIVAEAKFLRSVMSLYLLRRFGQFWDLESPYGIVLREKQASTLEVLPRSSVQASYDFILSDLDYAIENLPASNVSYHANKFAAKGLKSRVLLYMGKFSEAATLANDVILNSGFTLENTFAEVFENEFNSSEVLFSNIHSDTEYNGTSVGWWLYLSLSEYYVNFATSQGDTRLDIVNFEHPTRGYLNGKAPFFFDGATNYYLRLPEVYLIYAEALARSNGSLIDVAAAVNTVRNRAGLLNTTASTREELIEAIRVEKFLELVAEEQEPWFDLVRYADLDGFDISTIKPLVTSKNQYILPIPFNSVTTSNNVVEQNPGY</sequence>
<comment type="caution">
    <text evidence="8">The sequence shown here is derived from an EMBL/GenBank/DDBJ whole genome shotgun (WGS) entry which is preliminary data.</text>
</comment>
<evidence type="ECO:0000259" key="7">
    <source>
        <dbReference type="Pfam" id="PF14322"/>
    </source>
</evidence>
<evidence type="ECO:0000256" key="4">
    <source>
        <dbReference type="ARBA" id="ARBA00023136"/>
    </source>
</evidence>
<evidence type="ECO:0000256" key="2">
    <source>
        <dbReference type="ARBA" id="ARBA00006275"/>
    </source>
</evidence>
<evidence type="ECO:0000313" key="8">
    <source>
        <dbReference type="EMBL" id="PQJ72180.1"/>
    </source>
</evidence>
<evidence type="ECO:0000256" key="1">
    <source>
        <dbReference type="ARBA" id="ARBA00004442"/>
    </source>
</evidence>
<feature type="domain" description="SusD-like N-terminal" evidence="7">
    <location>
        <begin position="83"/>
        <end position="224"/>
    </location>
</feature>
<dbReference type="OrthoDB" id="5694214at2"/>
<name>A0A2P6CB99_9FLAO</name>
<dbReference type="PROSITE" id="PS51257">
    <property type="entry name" value="PROKAR_LIPOPROTEIN"/>
    <property type="match status" value="1"/>
</dbReference>